<name>A0ABW0F221_9HYPH</name>
<dbReference type="RefSeq" id="WP_260347660.1">
    <property type="nucleotide sequence ID" value="NZ_JAOAOS010000001.1"/>
</dbReference>
<protein>
    <submittedName>
        <fullName evidence="2">Mu-like prophage major head subunit gpT family protein</fullName>
    </submittedName>
</protein>
<sequence>MIINSSNLRMLTTGYRANFVAGLAAVTSMWARFATEVPSTTSEELYPFLNQIPGMRKWIGERQLKNVGTGDYRLVNEDWEDTVKVTRNAILDDRFGIFAPLMTMLGDAAARQPDELVFSTFARGFDTNCFDGQFFFDTDHPVLDADGSVTSVSNMQAGAGDPWYLLDLTKAVRPIIFQNRQKPTFAAMDNPDDESVFMRKEFVYGADSRNTAGFGFWQTAFGSKAPLDAANFKSAFDAMSLFKKDYGAPLAITPNVLLVGPSNRSAGETIVKKMNLAGGESNLDYGRVELVVAPWLG</sequence>
<feature type="domain" description="Bacteriophage Mu GpT" evidence="1">
    <location>
        <begin position="9"/>
        <end position="296"/>
    </location>
</feature>
<evidence type="ECO:0000313" key="2">
    <source>
        <dbReference type="EMBL" id="MFC5292281.1"/>
    </source>
</evidence>
<proteinExistence type="predicted"/>
<evidence type="ECO:0000313" key="3">
    <source>
        <dbReference type="Proteomes" id="UP001595976"/>
    </source>
</evidence>
<evidence type="ECO:0000259" key="1">
    <source>
        <dbReference type="Pfam" id="PF10124"/>
    </source>
</evidence>
<reference evidence="3" key="1">
    <citation type="journal article" date="2019" name="Int. J. Syst. Evol. Microbiol.">
        <title>The Global Catalogue of Microorganisms (GCM) 10K type strain sequencing project: providing services to taxonomists for standard genome sequencing and annotation.</title>
        <authorList>
            <consortium name="The Broad Institute Genomics Platform"/>
            <consortium name="The Broad Institute Genome Sequencing Center for Infectious Disease"/>
            <person name="Wu L."/>
            <person name="Ma J."/>
        </authorList>
    </citation>
    <scope>NUCLEOTIDE SEQUENCE [LARGE SCALE GENOMIC DNA]</scope>
    <source>
        <strain evidence="3">CGMCC 1.15643</strain>
    </source>
</reference>
<dbReference type="Pfam" id="PF10124">
    <property type="entry name" value="Mu-like_gpT"/>
    <property type="match status" value="1"/>
</dbReference>
<accession>A0ABW0F221</accession>
<dbReference type="InterPro" id="IPR018774">
    <property type="entry name" value="Phage_Mu_GpT"/>
</dbReference>
<gene>
    <name evidence="2" type="ORF">ACFPK2_04665</name>
</gene>
<dbReference type="Proteomes" id="UP001595976">
    <property type="component" value="Unassembled WGS sequence"/>
</dbReference>
<comment type="caution">
    <text evidence="2">The sequence shown here is derived from an EMBL/GenBank/DDBJ whole genome shotgun (WGS) entry which is preliminary data.</text>
</comment>
<dbReference type="EMBL" id="JBHSLI010000001">
    <property type="protein sequence ID" value="MFC5292281.1"/>
    <property type="molecule type" value="Genomic_DNA"/>
</dbReference>
<organism evidence="2 3">
    <name type="scientific">Bosea minatitlanensis</name>
    <dbReference type="NCBI Taxonomy" id="128782"/>
    <lineage>
        <taxon>Bacteria</taxon>
        <taxon>Pseudomonadati</taxon>
        <taxon>Pseudomonadota</taxon>
        <taxon>Alphaproteobacteria</taxon>
        <taxon>Hyphomicrobiales</taxon>
        <taxon>Boseaceae</taxon>
        <taxon>Bosea</taxon>
    </lineage>
</organism>
<keyword evidence="3" id="KW-1185">Reference proteome</keyword>